<keyword evidence="1" id="KW-0479">Metal-binding</keyword>
<dbReference type="GO" id="GO:0046872">
    <property type="term" value="F:metal ion binding"/>
    <property type="evidence" value="ECO:0007669"/>
    <property type="project" value="UniProtKB-KW"/>
</dbReference>
<proteinExistence type="predicted"/>
<evidence type="ECO:0000256" key="2">
    <source>
        <dbReference type="ARBA" id="ARBA00022833"/>
    </source>
</evidence>
<feature type="compositionally biased region" description="Basic and acidic residues" evidence="3">
    <location>
        <begin position="101"/>
        <end position="119"/>
    </location>
</feature>
<dbReference type="InterPro" id="IPR046349">
    <property type="entry name" value="C1-like_sf"/>
</dbReference>
<dbReference type="Gene3D" id="3.30.60.20">
    <property type="match status" value="1"/>
</dbReference>
<reference evidence="5" key="1">
    <citation type="submission" date="2023-07" db="EMBL/GenBank/DDBJ databases">
        <title>Chromosome-level Genome Assembly of Striped Snakehead (Channa striata).</title>
        <authorList>
            <person name="Liu H."/>
        </authorList>
    </citation>
    <scope>NUCLEOTIDE SEQUENCE</scope>
    <source>
        <strain evidence="5">Gz</strain>
        <tissue evidence="5">Muscle</tissue>
    </source>
</reference>
<evidence type="ECO:0000259" key="4">
    <source>
        <dbReference type="PROSITE" id="PS50081"/>
    </source>
</evidence>
<gene>
    <name evidence="5" type="ORF">Q5P01_003759</name>
</gene>
<comment type="caution">
    <text evidence="5">The sequence shown here is derived from an EMBL/GenBank/DDBJ whole genome shotgun (WGS) entry which is preliminary data.</text>
</comment>
<evidence type="ECO:0000256" key="1">
    <source>
        <dbReference type="ARBA" id="ARBA00022723"/>
    </source>
</evidence>
<dbReference type="PROSITE" id="PS00479">
    <property type="entry name" value="ZF_DAG_PE_1"/>
    <property type="match status" value="1"/>
</dbReference>
<dbReference type="SMART" id="SM00109">
    <property type="entry name" value="C1"/>
    <property type="match status" value="1"/>
</dbReference>
<keyword evidence="2" id="KW-0862">Zinc</keyword>
<dbReference type="SUPFAM" id="SSF57889">
    <property type="entry name" value="Cysteine-rich domain"/>
    <property type="match status" value="1"/>
</dbReference>
<accession>A0AA88T1M4</accession>
<dbReference type="CDD" id="cd20886">
    <property type="entry name" value="C1_RASSF5"/>
    <property type="match status" value="1"/>
</dbReference>
<feature type="compositionally biased region" description="Basic and acidic residues" evidence="3">
    <location>
        <begin position="145"/>
        <end position="160"/>
    </location>
</feature>
<dbReference type="Proteomes" id="UP001187415">
    <property type="component" value="Unassembled WGS sequence"/>
</dbReference>
<keyword evidence="6" id="KW-1185">Reference proteome</keyword>
<evidence type="ECO:0000313" key="6">
    <source>
        <dbReference type="Proteomes" id="UP001187415"/>
    </source>
</evidence>
<protein>
    <recommendedName>
        <fullName evidence="4">Phorbol-ester/DAG-type domain-containing protein</fullName>
    </recommendedName>
</protein>
<dbReference type="InterPro" id="IPR002219">
    <property type="entry name" value="PKC_DAG/PE"/>
</dbReference>
<sequence>MFHVVPGGRKYVPRRSSFTDDSPLTVQAVHRLSRSAGTPSDAPEGTWPPPGAKMRNSKGGVVVRAYRRNASSQAASLESLEAAWNENTQPEVKAAQSSPTVDKKNRDPDAAGNGLDEHGGGGGGPPRSRRRGFRAPDVRTIFSPSERDPRVKEESGEGHTFEPGGESTWCDLCCKYIFERGLTCAGCKYACHAACRDKVSLDCNSAASCISQDQLNNNNTHHHHHKSALQANTLAAGICSEASLQAVHSPNKKEKLQFGETILDQRLAKAYCDPRPLRPQDQRLFKH</sequence>
<feature type="compositionally biased region" description="Polar residues" evidence="3">
    <location>
        <begin position="87"/>
        <end position="100"/>
    </location>
</feature>
<organism evidence="5 6">
    <name type="scientific">Channa striata</name>
    <name type="common">Snakehead murrel</name>
    <name type="synonym">Ophicephalus striatus</name>
    <dbReference type="NCBI Taxonomy" id="64152"/>
    <lineage>
        <taxon>Eukaryota</taxon>
        <taxon>Metazoa</taxon>
        <taxon>Chordata</taxon>
        <taxon>Craniata</taxon>
        <taxon>Vertebrata</taxon>
        <taxon>Euteleostomi</taxon>
        <taxon>Actinopterygii</taxon>
        <taxon>Neopterygii</taxon>
        <taxon>Teleostei</taxon>
        <taxon>Neoteleostei</taxon>
        <taxon>Acanthomorphata</taxon>
        <taxon>Anabantaria</taxon>
        <taxon>Anabantiformes</taxon>
        <taxon>Channoidei</taxon>
        <taxon>Channidae</taxon>
        <taxon>Channa</taxon>
    </lineage>
</organism>
<dbReference type="AlphaFoldDB" id="A0AA88T1M4"/>
<dbReference type="Pfam" id="PF00130">
    <property type="entry name" value="C1_1"/>
    <property type="match status" value="1"/>
</dbReference>
<feature type="domain" description="Phorbol-ester/DAG-type" evidence="4">
    <location>
        <begin position="158"/>
        <end position="203"/>
    </location>
</feature>
<evidence type="ECO:0000256" key="3">
    <source>
        <dbReference type="SAM" id="MobiDB-lite"/>
    </source>
</evidence>
<evidence type="ECO:0000313" key="5">
    <source>
        <dbReference type="EMBL" id="KAK2859139.1"/>
    </source>
</evidence>
<feature type="region of interest" description="Disordered" evidence="3">
    <location>
        <begin position="87"/>
        <end position="163"/>
    </location>
</feature>
<name>A0AA88T1M4_CHASR</name>
<dbReference type="PROSITE" id="PS50081">
    <property type="entry name" value="ZF_DAG_PE_2"/>
    <property type="match status" value="1"/>
</dbReference>
<dbReference type="EMBL" id="JAUPFM010000002">
    <property type="protein sequence ID" value="KAK2859139.1"/>
    <property type="molecule type" value="Genomic_DNA"/>
</dbReference>
<feature type="region of interest" description="Disordered" evidence="3">
    <location>
        <begin position="1"/>
        <end position="59"/>
    </location>
</feature>